<evidence type="ECO:0000313" key="2">
    <source>
        <dbReference type="EMBL" id="KKA16658.1"/>
    </source>
</evidence>
<dbReference type="RefSeq" id="XP_013323270.1">
    <property type="nucleotide sequence ID" value="XM_013467816.1"/>
</dbReference>
<dbReference type="GeneID" id="25321638"/>
<dbReference type="PANTHER" id="PTHR22705">
    <property type="entry name" value="ZINC FINGER, ZZ DOMAIN CONTAINING 3"/>
    <property type="match status" value="1"/>
</dbReference>
<dbReference type="OrthoDB" id="20473at2759"/>
<feature type="region of interest" description="Disordered" evidence="1">
    <location>
        <begin position="1"/>
        <end position="87"/>
    </location>
</feature>
<feature type="compositionally biased region" description="Polar residues" evidence="1">
    <location>
        <begin position="49"/>
        <end position="58"/>
    </location>
</feature>
<protein>
    <submittedName>
        <fullName evidence="2">Uncharacterized protein</fullName>
    </submittedName>
</protein>
<comment type="caution">
    <text evidence="2">The sequence shown here is derived from an EMBL/GenBank/DDBJ whole genome shotgun (WGS) entry which is preliminary data.</text>
</comment>
<dbReference type="PANTHER" id="PTHR22705:SF0">
    <property type="entry name" value="ZZ-TYPE ZINC FINGER-CONTAINING PROTEIN 3"/>
    <property type="match status" value="1"/>
</dbReference>
<dbReference type="AlphaFoldDB" id="A0A0F4YGC3"/>
<evidence type="ECO:0000256" key="1">
    <source>
        <dbReference type="SAM" id="MobiDB-lite"/>
    </source>
</evidence>
<keyword evidence="3" id="KW-1185">Reference proteome</keyword>
<feature type="region of interest" description="Disordered" evidence="1">
    <location>
        <begin position="207"/>
        <end position="262"/>
    </location>
</feature>
<name>A0A0F4YGC3_RASE3</name>
<feature type="region of interest" description="Disordered" evidence="1">
    <location>
        <begin position="135"/>
        <end position="186"/>
    </location>
</feature>
<proteinExistence type="predicted"/>
<accession>A0A0F4YGC3</accession>
<feature type="compositionally biased region" description="Pro residues" evidence="1">
    <location>
        <begin position="15"/>
        <end position="24"/>
    </location>
</feature>
<evidence type="ECO:0000313" key="3">
    <source>
        <dbReference type="Proteomes" id="UP000053958"/>
    </source>
</evidence>
<dbReference type="STRING" id="1408163.A0A0F4YGC3"/>
<reference evidence="2 3" key="1">
    <citation type="submission" date="2015-04" db="EMBL/GenBank/DDBJ databases">
        <authorList>
            <person name="Heijne W.H."/>
            <person name="Fedorova N.D."/>
            <person name="Nierman W.C."/>
            <person name="Vollebregt A.W."/>
            <person name="Zhao Z."/>
            <person name="Wu L."/>
            <person name="Kumar M."/>
            <person name="Stam H."/>
            <person name="van den Berg M.A."/>
            <person name="Pel H.J."/>
        </authorList>
    </citation>
    <scope>NUCLEOTIDE SEQUENCE [LARGE SCALE GENOMIC DNA]</scope>
    <source>
        <strain evidence="2 3">CBS 393.64</strain>
    </source>
</reference>
<feature type="compositionally biased region" description="Polar residues" evidence="1">
    <location>
        <begin position="1"/>
        <end position="12"/>
    </location>
</feature>
<sequence length="262" mass="28408">MEQSQEEPQNNERPGTPPRPPYSPVTPVFAHLATVPGEASIVPPGPEISPTTVHTTQGGMSGSFPGSAPQQQPVTFAPEPAPVPISESENPDVIALRSAISILQLQKQKSLQDIRTLDRLKKAAAADPEKFAQELVAGRLTSDEPSDLVDLLPPGQDNDGDDASSNNVRSQRAEGAPAFDKIPKPQNIVRMPPINWAKYQIVGEPLDKMHEEQLRRPSPGEPRRDDTAQRAPEHVLAAPYRPLTDKLDSSAKGRGTKKDKKT</sequence>
<organism evidence="2 3">
    <name type="scientific">Rasamsonia emersonii (strain ATCC 16479 / CBS 393.64 / IMI 116815)</name>
    <dbReference type="NCBI Taxonomy" id="1408163"/>
    <lineage>
        <taxon>Eukaryota</taxon>
        <taxon>Fungi</taxon>
        <taxon>Dikarya</taxon>
        <taxon>Ascomycota</taxon>
        <taxon>Pezizomycotina</taxon>
        <taxon>Eurotiomycetes</taxon>
        <taxon>Eurotiomycetidae</taxon>
        <taxon>Eurotiales</taxon>
        <taxon>Trichocomaceae</taxon>
        <taxon>Rasamsonia</taxon>
    </lineage>
</organism>
<dbReference type="EMBL" id="LASV01000745">
    <property type="protein sequence ID" value="KKA16658.1"/>
    <property type="molecule type" value="Genomic_DNA"/>
</dbReference>
<dbReference type="Proteomes" id="UP000053958">
    <property type="component" value="Unassembled WGS sequence"/>
</dbReference>
<gene>
    <name evidence="2" type="ORF">T310_9706</name>
</gene>
<dbReference type="InterPro" id="IPR037830">
    <property type="entry name" value="ZZZ3"/>
</dbReference>
<feature type="compositionally biased region" description="Basic and acidic residues" evidence="1">
    <location>
        <begin position="221"/>
        <end position="233"/>
    </location>
</feature>